<evidence type="ECO:0000313" key="3">
    <source>
        <dbReference type="Proteomes" id="UP000509414"/>
    </source>
</evidence>
<name>A0A7H9CFV5_9BACT</name>
<dbReference type="Pfam" id="PF05016">
    <property type="entry name" value="ParE_toxin"/>
    <property type="match status" value="1"/>
</dbReference>
<protein>
    <submittedName>
        <fullName evidence="2">Toxin-antitoxin system, toxin component, RelE/ParE family</fullName>
    </submittedName>
</protein>
<evidence type="ECO:0000313" key="2">
    <source>
        <dbReference type="EMBL" id="QLI04990.1"/>
    </source>
</evidence>
<dbReference type="AlphaFoldDB" id="A0A7H9CFV5"/>
<keyword evidence="3" id="KW-1185">Reference proteome</keyword>
<dbReference type="SUPFAM" id="SSF143011">
    <property type="entry name" value="RelE-like"/>
    <property type="match status" value="1"/>
</dbReference>
<dbReference type="Gene3D" id="3.30.2310.20">
    <property type="entry name" value="RelE-like"/>
    <property type="match status" value="1"/>
</dbReference>
<gene>
    <name evidence="2" type="ORF">CINF_0461</name>
</gene>
<evidence type="ECO:0000256" key="1">
    <source>
        <dbReference type="ARBA" id="ARBA00022649"/>
    </source>
</evidence>
<reference evidence="2 3" key="1">
    <citation type="submission" date="2020-02" db="EMBL/GenBank/DDBJ databases">
        <title>Complete genome sequence of the novel Campylobacter species Candidatus Campylobacter infans.</title>
        <authorList>
            <person name="Duim B."/>
            <person name="Zomer A."/>
            <person name="van der Graaf L."/>
            <person name="Wagenaar J."/>
        </authorList>
    </citation>
    <scope>NUCLEOTIDE SEQUENCE [LARGE SCALE GENOMIC DNA]</scope>
    <source>
        <strain evidence="2 3">19S00001</strain>
    </source>
</reference>
<dbReference type="InterPro" id="IPR035093">
    <property type="entry name" value="RelE/ParE_toxin_dom_sf"/>
</dbReference>
<dbReference type="EMBL" id="CP049075">
    <property type="protein sequence ID" value="QLI04990.1"/>
    <property type="molecule type" value="Genomic_DNA"/>
</dbReference>
<accession>A0A7H9CFV5</accession>
<dbReference type="RefSeq" id="WP_179975921.1">
    <property type="nucleotide sequence ID" value="NZ_CP049075.1"/>
</dbReference>
<proteinExistence type="predicted"/>
<dbReference type="InterPro" id="IPR007712">
    <property type="entry name" value="RelE/ParE_toxin"/>
</dbReference>
<dbReference type="KEGG" id="cinf:CINF_0461"/>
<organism evidence="2 3">
    <name type="scientific">Candidatus Campylobacter infans</name>
    <dbReference type="NCBI Taxonomy" id="2561898"/>
    <lineage>
        <taxon>Bacteria</taxon>
        <taxon>Pseudomonadati</taxon>
        <taxon>Campylobacterota</taxon>
        <taxon>Epsilonproteobacteria</taxon>
        <taxon>Campylobacterales</taxon>
        <taxon>Campylobacteraceae</taxon>
        <taxon>Campylobacter</taxon>
    </lineage>
</organism>
<dbReference type="Proteomes" id="UP000509414">
    <property type="component" value="Chromosome"/>
</dbReference>
<sequence length="91" mass="10941">MYEIILKHTADKELKKIEKGDKIGALKIRTFLQELEKIENPFVIKSVTKLEAFKNYWRWRVGNYRVIGIKQDEILIIEIIEISMRENTYKK</sequence>
<keyword evidence="1" id="KW-1277">Toxin-antitoxin system</keyword>